<evidence type="ECO:0000313" key="5">
    <source>
        <dbReference type="EMBL" id="KAJ8333484.1"/>
    </source>
</evidence>
<evidence type="ECO:0000313" key="6">
    <source>
        <dbReference type="Proteomes" id="UP001152622"/>
    </source>
</evidence>
<organism evidence="5 6">
    <name type="scientific">Synaphobranchus kaupii</name>
    <name type="common">Kaup's arrowtooth eel</name>
    <dbReference type="NCBI Taxonomy" id="118154"/>
    <lineage>
        <taxon>Eukaryota</taxon>
        <taxon>Metazoa</taxon>
        <taxon>Chordata</taxon>
        <taxon>Craniata</taxon>
        <taxon>Vertebrata</taxon>
        <taxon>Euteleostomi</taxon>
        <taxon>Actinopterygii</taxon>
        <taxon>Neopterygii</taxon>
        <taxon>Teleostei</taxon>
        <taxon>Anguilliformes</taxon>
        <taxon>Synaphobranchidae</taxon>
        <taxon>Synaphobranchus</taxon>
    </lineage>
</organism>
<dbReference type="GO" id="GO:0004842">
    <property type="term" value="F:ubiquitin-protein transferase activity"/>
    <property type="evidence" value="ECO:0007669"/>
    <property type="project" value="InterPro"/>
</dbReference>
<keyword evidence="1" id="KW-0808">Transferase</keyword>
<evidence type="ECO:0000256" key="1">
    <source>
        <dbReference type="ARBA" id="ARBA00022679"/>
    </source>
</evidence>
<reference evidence="5" key="1">
    <citation type="journal article" date="2023" name="Science">
        <title>Genome structures resolve the early diversification of teleost fishes.</title>
        <authorList>
            <person name="Parey E."/>
            <person name="Louis A."/>
            <person name="Montfort J."/>
            <person name="Bouchez O."/>
            <person name="Roques C."/>
            <person name="Iampietro C."/>
            <person name="Lluch J."/>
            <person name="Castinel A."/>
            <person name="Donnadieu C."/>
            <person name="Desvignes T."/>
            <person name="Floi Bucao C."/>
            <person name="Jouanno E."/>
            <person name="Wen M."/>
            <person name="Mejri S."/>
            <person name="Dirks R."/>
            <person name="Jansen H."/>
            <person name="Henkel C."/>
            <person name="Chen W.J."/>
            <person name="Zahm M."/>
            <person name="Cabau C."/>
            <person name="Klopp C."/>
            <person name="Thompson A.W."/>
            <person name="Robinson-Rechavi M."/>
            <person name="Braasch I."/>
            <person name="Lecointre G."/>
            <person name="Bobe J."/>
            <person name="Postlethwait J.H."/>
            <person name="Berthelot C."/>
            <person name="Roest Crollius H."/>
            <person name="Guiguen Y."/>
        </authorList>
    </citation>
    <scope>NUCLEOTIDE SEQUENCE</scope>
    <source>
        <strain evidence="5">WJC10195</strain>
    </source>
</reference>
<dbReference type="OrthoDB" id="2384350at2759"/>
<dbReference type="InterPro" id="IPR000569">
    <property type="entry name" value="HECT_dom"/>
</dbReference>
<comment type="caution">
    <text evidence="3">Lacks conserved residue(s) required for the propagation of feature annotation.</text>
</comment>
<keyword evidence="6" id="KW-1185">Reference proteome</keyword>
<gene>
    <name evidence="5" type="ORF">SKAU_G00414920</name>
</gene>
<dbReference type="SUPFAM" id="SSF56204">
    <property type="entry name" value="Hect, E3 ligase catalytic domain"/>
    <property type="match status" value="1"/>
</dbReference>
<proteinExistence type="predicted"/>
<evidence type="ECO:0000256" key="2">
    <source>
        <dbReference type="ARBA" id="ARBA00022786"/>
    </source>
</evidence>
<dbReference type="AlphaFoldDB" id="A0A9Q1E743"/>
<evidence type="ECO:0000256" key="3">
    <source>
        <dbReference type="PROSITE-ProRule" id="PRU00104"/>
    </source>
</evidence>
<evidence type="ECO:0000259" key="4">
    <source>
        <dbReference type="PROSITE" id="PS50237"/>
    </source>
</evidence>
<dbReference type="Gene3D" id="3.90.1750.10">
    <property type="entry name" value="Hect, E3 ligase catalytic domains"/>
    <property type="match status" value="1"/>
</dbReference>
<dbReference type="EMBL" id="JAINUF010000023">
    <property type="protein sequence ID" value="KAJ8333484.1"/>
    <property type="molecule type" value="Genomic_DNA"/>
</dbReference>
<dbReference type="Proteomes" id="UP001152622">
    <property type="component" value="Chromosome 23"/>
</dbReference>
<sequence>MGVLSDMSSDDDDLNQALLASMVESQMITSNKRCRFNINRSKVLDGALRGFKRPSYDPNAMMVIKFSDDMGQEEAVDLGGPRREFLRLLMEALMLSPMFEGGSEHQNLALDGTGNGFDQCLSGICGLLWIDDVGLIVAVSRLTLIY</sequence>
<feature type="domain" description="HECT" evidence="4">
    <location>
        <begin position="53"/>
        <end position="94"/>
    </location>
</feature>
<comment type="caution">
    <text evidence="5">The sequence shown here is derived from an EMBL/GenBank/DDBJ whole genome shotgun (WGS) entry which is preliminary data.</text>
</comment>
<name>A0A9Q1E743_SYNKA</name>
<keyword evidence="2 3" id="KW-0833">Ubl conjugation pathway</keyword>
<dbReference type="InterPro" id="IPR035983">
    <property type="entry name" value="Hect_E3_ubiquitin_ligase"/>
</dbReference>
<accession>A0A9Q1E743</accession>
<dbReference type="PROSITE" id="PS50237">
    <property type="entry name" value="HECT"/>
    <property type="match status" value="1"/>
</dbReference>
<protein>
    <recommendedName>
        <fullName evidence="4">HECT domain-containing protein</fullName>
    </recommendedName>
</protein>